<sequence>MQKPVYLLDITTLSQLRIDGHPSVYGFGGHLDPDCSHWCLAGVPDTWNELLYASLVKN</sequence>
<protein>
    <recommendedName>
        <fullName evidence="2">Trichome birefringence-like C-terminal domain-containing protein</fullName>
    </recommendedName>
</protein>
<name>A0A0B2PRQ1_GLYSO</name>
<comment type="similarity">
    <text evidence="1">Belongs to the PC-esterase family. TBL subfamily.</text>
</comment>
<dbReference type="EMBL" id="KN663457">
    <property type="protein sequence ID" value="KHN12076.1"/>
    <property type="molecule type" value="Genomic_DNA"/>
</dbReference>
<dbReference type="Pfam" id="PF13839">
    <property type="entry name" value="PC-Esterase"/>
    <property type="match status" value="1"/>
</dbReference>
<accession>A0A0B2PRQ1</accession>
<dbReference type="AlphaFoldDB" id="A0A0B2PRQ1"/>
<evidence type="ECO:0000259" key="2">
    <source>
        <dbReference type="Pfam" id="PF13839"/>
    </source>
</evidence>
<proteinExistence type="inferred from homology"/>
<evidence type="ECO:0000256" key="1">
    <source>
        <dbReference type="ARBA" id="ARBA00007727"/>
    </source>
</evidence>
<dbReference type="InterPro" id="IPR026057">
    <property type="entry name" value="TBL_C"/>
</dbReference>
<dbReference type="GO" id="GO:0016413">
    <property type="term" value="F:O-acetyltransferase activity"/>
    <property type="evidence" value="ECO:0007669"/>
    <property type="project" value="InterPro"/>
</dbReference>
<reference evidence="3" key="1">
    <citation type="submission" date="2014-07" db="EMBL/GenBank/DDBJ databases">
        <title>Identification of a novel salt tolerance gene in wild soybean by whole-genome sequencing.</title>
        <authorList>
            <person name="Lam H.-M."/>
            <person name="Qi X."/>
            <person name="Li M.-W."/>
            <person name="Liu X."/>
            <person name="Xie M."/>
            <person name="Ni M."/>
            <person name="Xu X."/>
        </authorList>
    </citation>
    <scope>NUCLEOTIDE SEQUENCE [LARGE SCALE GENOMIC DNA]</scope>
    <source>
        <tissue evidence="3">Root</tissue>
    </source>
</reference>
<feature type="domain" description="Trichome birefringence-like C-terminal" evidence="2">
    <location>
        <begin position="1"/>
        <end position="53"/>
    </location>
</feature>
<gene>
    <name evidence="3" type="ORF">glysoja_049116</name>
</gene>
<organism evidence="3">
    <name type="scientific">Glycine soja</name>
    <name type="common">Wild soybean</name>
    <dbReference type="NCBI Taxonomy" id="3848"/>
    <lineage>
        <taxon>Eukaryota</taxon>
        <taxon>Viridiplantae</taxon>
        <taxon>Streptophyta</taxon>
        <taxon>Embryophyta</taxon>
        <taxon>Tracheophyta</taxon>
        <taxon>Spermatophyta</taxon>
        <taxon>Magnoliopsida</taxon>
        <taxon>eudicotyledons</taxon>
        <taxon>Gunneridae</taxon>
        <taxon>Pentapetalae</taxon>
        <taxon>rosids</taxon>
        <taxon>fabids</taxon>
        <taxon>Fabales</taxon>
        <taxon>Fabaceae</taxon>
        <taxon>Papilionoideae</taxon>
        <taxon>50 kb inversion clade</taxon>
        <taxon>NPAAA clade</taxon>
        <taxon>indigoferoid/millettioid clade</taxon>
        <taxon>Phaseoleae</taxon>
        <taxon>Glycine</taxon>
        <taxon>Glycine subgen. Soja</taxon>
    </lineage>
</organism>
<dbReference type="InterPro" id="IPR029962">
    <property type="entry name" value="TBL"/>
</dbReference>
<evidence type="ECO:0000313" key="3">
    <source>
        <dbReference type="EMBL" id="KHN12076.1"/>
    </source>
</evidence>
<dbReference type="GO" id="GO:0005794">
    <property type="term" value="C:Golgi apparatus"/>
    <property type="evidence" value="ECO:0007669"/>
    <property type="project" value="TreeGrafter"/>
</dbReference>
<dbReference type="PANTHER" id="PTHR32285">
    <property type="entry name" value="PROTEIN TRICHOME BIREFRINGENCE-LIKE 9-RELATED"/>
    <property type="match status" value="1"/>
</dbReference>
<dbReference type="Proteomes" id="UP000053555">
    <property type="component" value="Unassembled WGS sequence"/>
</dbReference>
<dbReference type="PANTHER" id="PTHR32285:SF362">
    <property type="entry name" value="PMR5_CAS1P GDSL_SGNH-LIKE ACYL-ESTERASE FAMILY PROTEIN"/>
    <property type="match status" value="1"/>
</dbReference>